<gene>
    <name evidence="2" type="ORF">HMPREF9450_02100</name>
</gene>
<dbReference type="SUPFAM" id="SSF47413">
    <property type="entry name" value="lambda repressor-like DNA-binding domains"/>
    <property type="match status" value="1"/>
</dbReference>
<keyword evidence="3" id="KW-1185">Reference proteome</keyword>
<evidence type="ECO:0000259" key="1">
    <source>
        <dbReference type="PROSITE" id="PS50943"/>
    </source>
</evidence>
<organism evidence="2 3">
    <name type="scientific">Alistipes indistinctus YIT 12060</name>
    <dbReference type="NCBI Taxonomy" id="742725"/>
    <lineage>
        <taxon>Bacteria</taxon>
        <taxon>Pseudomonadati</taxon>
        <taxon>Bacteroidota</taxon>
        <taxon>Bacteroidia</taxon>
        <taxon>Bacteroidales</taxon>
        <taxon>Rikenellaceae</taxon>
        <taxon>Alistipes</taxon>
    </lineage>
</organism>
<proteinExistence type="predicted"/>
<dbReference type="SMART" id="SM00530">
    <property type="entry name" value="HTH_XRE"/>
    <property type="match status" value="1"/>
</dbReference>
<dbReference type="HOGENOM" id="CLU_2630265_0_0_10"/>
<dbReference type="STRING" id="742725.HMPREF9450_02100"/>
<dbReference type="CDD" id="cd00093">
    <property type="entry name" value="HTH_XRE"/>
    <property type="match status" value="1"/>
</dbReference>
<name>G5H914_9BACT</name>
<protein>
    <recommendedName>
        <fullName evidence="1">HTH cro/C1-type domain-containing protein</fullName>
    </recommendedName>
</protein>
<dbReference type="AlphaFoldDB" id="G5H914"/>
<dbReference type="EMBL" id="ADLD01000013">
    <property type="protein sequence ID" value="EHB92051.1"/>
    <property type="molecule type" value="Genomic_DNA"/>
</dbReference>
<evidence type="ECO:0000313" key="3">
    <source>
        <dbReference type="Proteomes" id="UP000006008"/>
    </source>
</evidence>
<dbReference type="RefSeq" id="WP_009134906.1">
    <property type="nucleotide sequence ID" value="NZ_CP102250.1"/>
</dbReference>
<evidence type="ECO:0000313" key="2">
    <source>
        <dbReference type="EMBL" id="EHB92051.1"/>
    </source>
</evidence>
<dbReference type="GO" id="GO:0003677">
    <property type="term" value="F:DNA binding"/>
    <property type="evidence" value="ECO:0007669"/>
    <property type="project" value="InterPro"/>
</dbReference>
<feature type="domain" description="HTH cro/C1-type" evidence="1">
    <location>
        <begin position="24"/>
        <end position="75"/>
    </location>
</feature>
<dbReference type="Proteomes" id="UP000006008">
    <property type="component" value="Unassembled WGS sequence"/>
</dbReference>
<accession>G5H914</accession>
<dbReference type="PROSITE" id="PS50943">
    <property type="entry name" value="HTH_CROC1"/>
    <property type="match status" value="1"/>
</dbReference>
<sequence>MGIVTEHELTKSVIDTKSKVSQYVSKKRREKGLSTYELAKQSGVDWSTVKNIENGKTVKIDVLSRVIKVLGGNIFFM</sequence>
<dbReference type="Pfam" id="PF01381">
    <property type="entry name" value="HTH_3"/>
    <property type="match status" value="1"/>
</dbReference>
<dbReference type="GeneID" id="92814879"/>
<reference evidence="2 3" key="1">
    <citation type="submission" date="2011-08" db="EMBL/GenBank/DDBJ databases">
        <title>The Genome Sequence of Alistipes indistinctus YIT 12060.</title>
        <authorList>
            <consortium name="The Broad Institute Genome Sequencing Platform"/>
            <person name="Earl A."/>
            <person name="Ward D."/>
            <person name="Feldgarden M."/>
            <person name="Gevers D."/>
            <person name="Morotomi M."/>
            <person name="Young S.K."/>
            <person name="Zeng Q."/>
            <person name="Gargeya S."/>
            <person name="Fitzgerald M."/>
            <person name="Haas B."/>
            <person name="Abouelleil A."/>
            <person name="Alvarado L."/>
            <person name="Arachchi H.M."/>
            <person name="Berlin A."/>
            <person name="Brown A."/>
            <person name="Chapman S.B."/>
            <person name="Chen Z."/>
            <person name="Dunbar C."/>
            <person name="Freedman E."/>
            <person name="Gearin G."/>
            <person name="Gellesch M."/>
            <person name="Goldberg J."/>
            <person name="Griggs A."/>
            <person name="Gujja S."/>
            <person name="Heiman D."/>
            <person name="Howarth C."/>
            <person name="Larson L."/>
            <person name="Lui A."/>
            <person name="MacDonald P.J.P."/>
            <person name="Montmayeur A."/>
            <person name="Murphy C."/>
            <person name="Neiman D."/>
            <person name="Pearson M."/>
            <person name="Priest M."/>
            <person name="Roberts A."/>
            <person name="Saif S."/>
            <person name="Shea T."/>
            <person name="Shenoy N."/>
            <person name="Sisk P."/>
            <person name="Stolte C."/>
            <person name="Sykes S."/>
            <person name="Wortman J."/>
            <person name="Nusbaum C."/>
            <person name="Birren B."/>
        </authorList>
    </citation>
    <scope>NUCLEOTIDE SEQUENCE [LARGE SCALE GENOMIC DNA]</scope>
    <source>
        <strain evidence="2 3">YIT 12060</strain>
    </source>
</reference>
<dbReference type="InterPro" id="IPR001387">
    <property type="entry name" value="Cro/C1-type_HTH"/>
</dbReference>
<comment type="caution">
    <text evidence="2">The sequence shown here is derived from an EMBL/GenBank/DDBJ whole genome shotgun (WGS) entry which is preliminary data.</text>
</comment>
<dbReference type="InterPro" id="IPR010982">
    <property type="entry name" value="Lambda_DNA-bd_dom_sf"/>
</dbReference>
<dbReference type="Gene3D" id="1.10.260.40">
    <property type="entry name" value="lambda repressor-like DNA-binding domains"/>
    <property type="match status" value="1"/>
</dbReference>